<keyword evidence="2" id="KW-1185">Reference proteome</keyword>
<comment type="caution">
    <text evidence="1">The sequence shown here is derived from an EMBL/GenBank/DDBJ whole genome shotgun (WGS) entry which is preliminary data.</text>
</comment>
<accession>A0A6I3J9Y5</accession>
<evidence type="ECO:0000313" key="2">
    <source>
        <dbReference type="Proteomes" id="UP000433406"/>
    </source>
</evidence>
<dbReference type="EMBL" id="WLCI01000008">
    <property type="protein sequence ID" value="MTB95050.1"/>
    <property type="molecule type" value="Genomic_DNA"/>
</dbReference>
<reference evidence="1 2" key="1">
    <citation type="submission" date="2019-10" db="EMBL/GenBank/DDBJ databases">
        <title>Nocardioides novel species isolated from the excrement of Marmot.</title>
        <authorList>
            <person name="Zhang G."/>
        </authorList>
    </citation>
    <scope>NUCLEOTIDE SEQUENCE [LARGE SCALE GENOMIC DNA]</scope>
    <source>
        <strain evidence="2">zg-579</strain>
    </source>
</reference>
<sequence>MAGLAAAYARSRTAADLDGLRDAVRRSPGLDPGLDVTTVVRPLLAAGRHAEVVAAVRDLMPGAFLSPSAHLALATAHDGLGDAERAGIERGRAWLALASIASTGDGTPEHPFSVLRVSDEYDVLRSRGLRPAGQRTVTRGGRDLDVLRCSDGSDLWFDVTALRVRG</sequence>
<dbReference type="AlphaFoldDB" id="A0A6I3J9Y5"/>
<proteinExistence type="predicted"/>
<gene>
    <name evidence="1" type="ORF">GGQ22_08115</name>
</gene>
<dbReference type="Proteomes" id="UP000433406">
    <property type="component" value="Unassembled WGS sequence"/>
</dbReference>
<name>A0A6I3J9Y5_9ACTN</name>
<organism evidence="1 2">
    <name type="scientific">Nocardioides marmotae</name>
    <dbReference type="NCBI Taxonomy" id="2663857"/>
    <lineage>
        <taxon>Bacteria</taxon>
        <taxon>Bacillati</taxon>
        <taxon>Actinomycetota</taxon>
        <taxon>Actinomycetes</taxon>
        <taxon>Propionibacteriales</taxon>
        <taxon>Nocardioidaceae</taxon>
        <taxon>Nocardioides</taxon>
    </lineage>
</organism>
<protein>
    <submittedName>
        <fullName evidence="1">DUF4919 domain-containing protein</fullName>
    </submittedName>
</protein>
<evidence type="ECO:0000313" key="1">
    <source>
        <dbReference type="EMBL" id="MTB95050.1"/>
    </source>
</evidence>